<keyword evidence="3" id="KW-0326">Glycosidase</keyword>
<dbReference type="PANTHER" id="PTHR46957:SF3">
    <property type="entry name" value="CYTOKINE RECEPTOR"/>
    <property type="match status" value="1"/>
</dbReference>
<dbReference type="Gene3D" id="2.60.40.10">
    <property type="entry name" value="Immunoglobulins"/>
    <property type="match status" value="2"/>
</dbReference>
<comment type="caution">
    <text evidence="7">The sequence shown here is derived from an EMBL/GenBank/DDBJ whole genome shotgun (WGS) entry which is preliminary data.</text>
</comment>
<feature type="domain" description="Fibronectin type-III" evidence="6">
    <location>
        <begin position="255"/>
        <end position="345"/>
    </location>
</feature>
<keyword evidence="1" id="KW-0378">Hydrolase</keyword>
<gene>
    <name evidence="7" type="ORF">E9228_001025</name>
</gene>
<dbReference type="SMART" id="SM00060">
    <property type="entry name" value="FN3"/>
    <property type="match status" value="2"/>
</dbReference>
<dbReference type="Pfam" id="PF00041">
    <property type="entry name" value="fn3"/>
    <property type="match status" value="2"/>
</dbReference>
<dbReference type="PROSITE" id="PS50853">
    <property type="entry name" value="FN3"/>
    <property type="match status" value="2"/>
</dbReference>
<proteinExistence type="predicted"/>
<evidence type="ECO:0000256" key="1">
    <source>
        <dbReference type="ARBA" id="ARBA00022801"/>
    </source>
</evidence>
<dbReference type="CDD" id="cd00063">
    <property type="entry name" value="FN3"/>
    <property type="match status" value="2"/>
</dbReference>
<dbReference type="Proteomes" id="UP001318300">
    <property type="component" value="Unassembled WGS sequence"/>
</dbReference>
<feature type="chain" id="PRO_5046010739" description="Fibronectin type-III domain-containing protein" evidence="5">
    <location>
        <begin position="31"/>
        <end position="347"/>
    </location>
</feature>
<evidence type="ECO:0000256" key="3">
    <source>
        <dbReference type="ARBA" id="ARBA00023295"/>
    </source>
</evidence>
<feature type="signal peptide" evidence="5">
    <location>
        <begin position="1"/>
        <end position="30"/>
    </location>
</feature>
<dbReference type="InterPro" id="IPR050713">
    <property type="entry name" value="RTP_Phos/Ushers"/>
</dbReference>
<dbReference type="EMBL" id="JAAOYO010000002">
    <property type="protein sequence ID" value="NII40389.1"/>
    <property type="molecule type" value="Genomic_DNA"/>
</dbReference>
<dbReference type="SUPFAM" id="SSF49265">
    <property type="entry name" value="Fibronectin type III"/>
    <property type="match status" value="1"/>
</dbReference>
<evidence type="ECO:0000256" key="5">
    <source>
        <dbReference type="SAM" id="SignalP"/>
    </source>
</evidence>
<protein>
    <recommendedName>
        <fullName evidence="6">Fibronectin type-III domain-containing protein</fullName>
    </recommendedName>
</protein>
<evidence type="ECO:0000313" key="7">
    <source>
        <dbReference type="EMBL" id="NII40389.1"/>
    </source>
</evidence>
<dbReference type="InterPro" id="IPR008965">
    <property type="entry name" value="CBM2/CBM3_carb-bd_dom_sf"/>
</dbReference>
<dbReference type="InterPro" id="IPR036116">
    <property type="entry name" value="FN3_sf"/>
</dbReference>
<organism evidence="7 8">
    <name type="scientific">Curtobacterium salicis</name>
    <dbReference type="NCBI Taxonomy" id="1779862"/>
    <lineage>
        <taxon>Bacteria</taxon>
        <taxon>Bacillati</taxon>
        <taxon>Actinomycetota</taxon>
        <taxon>Actinomycetes</taxon>
        <taxon>Micrococcales</taxon>
        <taxon>Microbacteriaceae</taxon>
        <taxon>Curtobacterium</taxon>
    </lineage>
</organism>
<dbReference type="Gene3D" id="2.60.40.290">
    <property type="match status" value="1"/>
</dbReference>
<dbReference type="PROSITE" id="PS51257">
    <property type="entry name" value="PROKAR_LIPOPROTEIN"/>
    <property type="match status" value="1"/>
</dbReference>
<evidence type="ECO:0000256" key="2">
    <source>
        <dbReference type="ARBA" id="ARBA00023277"/>
    </source>
</evidence>
<name>A0ABX0T8A8_9MICO</name>
<reference evidence="7 8" key="1">
    <citation type="submission" date="2020-03" db="EMBL/GenBank/DDBJ databases">
        <title>Above-ground endophytic microbial communities from plants in different locations in the United States.</title>
        <authorList>
            <person name="Frank C."/>
        </authorList>
    </citation>
    <scope>NUCLEOTIDE SEQUENCE [LARGE SCALE GENOMIC DNA]</scope>
    <source>
        <strain evidence="7 8">WW7</strain>
    </source>
</reference>
<feature type="domain" description="Fibronectin type-III" evidence="6">
    <location>
        <begin position="156"/>
        <end position="248"/>
    </location>
</feature>
<dbReference type="SUPFAM" id="SSF49384">
    <property type="entry name" value="Carbohydrate-binding domain"/>
    <property type="match status" value="1"/>
</dbReference>
<keyword evidence="8" id="KW-1185">Reference proteome</keyword>
<evidence type="ECO:0000259" key="6">
    <source>
        <dbReference type="PROSITE" id="PS50853"/>
    </source>
</evidence>
<dbReference type="PANTHER" id="PTHR46957">
    <property type="entry name" value="CYTOKINE RECEPTOR"/>
    <property type="match status" value="1"/>
</dbReference>
<keyword evidence="2" id="KW-0119">Carbohydrate metabolism</keyword>
<keyword evidence="5" id="KW-0732">Signal</keyword>
<keyword evidence="4" id="KW-0624">Polysaccharide degradation</keyword>
<dbReference type="InterPro" id="IPR003961">
    <property type="entry name" value="FN3_dom"/>
</dbReference>
<evidence type="ECO:0000313" key="8">
    <source>
        <dbReference type="Proteomes" id="UP001318300"/>
    </source>
</evidence>
<sequence length="347" mass="36280">MSLRASSFATAAATAAVVGCALLAPSAASAAPLVDAAAAGQPTGSLQMWEGSTHYRSGQFVIANTTDRAADWSLTFTVPHGTFQNHSDWNVDATVHGDQVTLAPKSGTLAPGMSEYVSFGIAGDGTTELGVASCDLGGAGVEGCSAGEEAGEAPTAPGDVRVTDVAHDRATVRWTPSTDDEHVLGYTVSVFQDGEIIRQHIAPGSDRTSQVVDRLHANRTYDIVVAAYDADGNETAAEAVELHTTPDPSLAGPTAPQGVHVNTQESRRVIVNWKSPAHPDLLGHAVDLYQDGRVIRRVPIGNPLQASAIIDRLTPGTEYQVEVLAQDVHGHESASERVTFTTATEAR</sequence>
<dbReference type="SMART" id="SM00637">
    <property type="entry name" value="CBD_II"/>
    <property type="match status" value="1"/>
</dbReference>
<dbReference type="InterPro" id="IPR012291">
    <property type="entry name" value="CBM2_carb-bd_dom_sf"/>
</dbReference>
<dbReference type="RefSeq" id="WP_166779533.1">
    <property type="nucleotide sequence ID" value="NZ_JAAOYO010000002.1"/>
</dbReference>
<evidence type="ECO:0000256" key="4">
    <source>
        <dbReference type="ARBA" id="ARBA00023326"/>
    </source>
</evidence>
<dbReference type="InterPro" id="IPR001919">
    <property type="entry name" value="CBD2"/>
</dbReference>
<dbReference type="InterPro" id="IPR013783">
    <property type="entry name" value="Ig-like_fold"/>
</dbReference>
<accession>A0ABX0T8A8</accession>